<dbReference type="PANTHER" id="PTHR30026">
    <property type="entry name" value="OUTER MEMBRANE PROTEIN TOLC"/>
    <property type="match status" value="1"/>
</dbReference>
<protein>
    <submittedName>
        <fullName evidence="8">TolC family protein</fullName>
    </submittedName>
</protein>
<accession>A0ABX7PYJ6</accession>
<keyword evidence="7" id="KW-0998">Cell outer membrane</keyword>
<evidence type="ECO:0000256" key="7">
    <source>
        <dbReference type="ARBA" id="ARBA00023237"/>
    </source>
</evidence>
<keyword evidence="3" id="KW-0813">Transport</keyword>
<keyword evidence="5" id="KW-0812">Transmembrane</keyword>
<proteinExistence type="inferred from homology"/>
<evidence type="ECO:0000313" key="8">
    <source>
        <dbReference type="EMBL" id="QSR87794.1"/>
    </source>
</evidence>
<dbReference type="InterPro" id="IPR003423">
    <property type="entry name" value="OMP_efflux"/>
</dbReference>
<evidence type="ECO:0000256" key="6">
    <source>
        <dbReference type="ARBA" id="ARBA00023136"/>
    </source>
</evidence>
<keyword evidence="4" id="KW-1134">Transmembrane beta strand</keyword>
<evidence type="ECO:0000313" key="9">
    <source>
        <dbReference type="Proteomes" id="UP000663088"/>
    </source>
</evidence>
<comment type="similarity">
    <text evidence="2">Belongs to the outer membrane factor (OMF) (TC 1.B.17) family.</text>
</comment>
<dbReference type="PANTHER" id="PTHR30026:SF21">
    <property type="entry name" value="SLR1270 PROTEIN"/>
    <property type="match status" value="1"/>
</dbReference>
<evidence type="ECO:0000256" key="1">
    <source>
        <dbReference type="ARBA" id="ARBA00004442"/>
    </source>
</evidence>
<sequence length="446" mass="49882">MPGLAQQNSEQSTPVFSSVKKPIELIYPREYQVSTAKKWTLEEVIQRALDANPDVVSARKAIEQQEGIKMQFKAKLYPHGGLVYRAQREQSSLLMYLPTVPTYPLTRTSWLGAVQIKQTILNIGAVKEARQQKELLERAIWLSMDVALKTVAKVKEAFYLTLFRQEVVEIREELTEASRAIAEYTKKMAKEGEVPEYQALVAQAEYSTALGDLAQAKAAYVKSREGLRMLLNLPSINENDPLYLVGQAELPAFDVPYEEALKVALQKRTDLNAALHSLSAAHAAVAAAQSSYYPTLDAVLQYENISNVYILYPKWGWTAGVQGQWNFFDIMENNGRIKTQKALENIAQVKVNQLKIDIPAQLRELYQQIKKAKEAVAFQESAVNDAEKGFNQAKKLFEGGETSWVQAVTARQALLKAKLAFAEATYNYKAALAQLEYAVGGQLPAQ</sequence>
<keyword evidence="6" id="KW-0472">Membrane</keyword>
<dbReference type="SUPFAM" id="SSF56954">
    <property type="entry name" value="Outer membrane efflux proteins (OEP)"/>
    <property type="match status" value="1"/>
</dbReference>
<comment type="subcellular location">
    <subcellularLocation>
        <location evidence="1">Cell outer membrane</location>
    </subcellularLocation>
</comment>
<name>A0ABX7PYJ6_9BACT</name>
<gene>
    <name evidence="8" type="ORF">EM20IM_07795</name>
</gene>
<evidence type="ECO:0000256" key="2">
    <source>
        <dbReference type="ARBA" id="ARBA00007613"/>
    </source>
</evidence>
<evidence type="ECO:0000256" key="3">
    <source>
        <dbReference type="ARBA" id="ARBA00022448"/>
    </source>
</evidence>
<evidence type="ECO:0000256" key="5">
    <source>
        <dbReference type="ARBA" id="ARBA00022692"/>
    </source>
</evidence>
<dbReference type="Pfam" id="PF02321">
    <property type="entry name" value="OEP"/>
    <property type="match status" value="2"/>
</dbReference>
<dbReference type="EMBL" id="CP065956">
    <property type="protein sequence ID" value="QSR87794.1"/>
    <property type="molecule type" value="Genomic_DNA"/>
</dbReference>
<organism evidence="8 9">
    <name type="scientific">Candidatus Methylacidiphilum infernorum</name>
    <dbReference type="NCBI Taxonomy" id="511746"/>
    <lineage>
        <taxon>Bacteria</taxon>
        <taxon>Pseudomonadati</taxon>
        <taxon>Verrucomicrobiota</taxon>
        <taxon>Methylacidiphilae</taxon>
        <taxon>Methylacidiphilales</taxon>
        <taxon>Methylacidiphilaceae</taxon>
        <taxon>Methylacidiphilum (ex Ratnadevi et al. 2023)</taxon>
    </lineage>
</organism>
<evidence type="ECO:0000256" key="4">
    <source>
        <dbReference type="ARBA" id="ARBA00022452"/>
    </source>
</evidence>
<dbReference type="InterPro" id="IPR051906">
    <property type="entry name" value="TolC-like"/>
</dbReference>
<dbReference type="Proteomes" id="UP000663088">
    <property type="component" value="Chromosome"/>
</dbReference>
<keyword evidence="9" id="KW-1185">Reference proteome</keyword>
<dbReference type="Gene3D" id="1.20.1600.10">
    <property type="entry name" value="Outer membrane efflux proteins (OEP)"/>
    <property type="match status" value="1"/>
</dbReference>
<reference evidence="8 9" key="1">
    <citation type="submission" date="2020-12" db="EMBL/GenBank/DDBJ databases">
        <authorList>
            <person name="Awala S.I."/>
            <person name="Gwak J.-H."/>
            <person name="Kim S.-J."/>
            <person name="Rhee S.-K."/>
        </authorList>
    </citation>
    <scope>NUCLEOTIDE SEQUENCE [LARGE SCALE GENOMIC DNA]</scope>
    <source>
        <strain evidence="8 9">IT5</strain>
    </source>
</reference>